<protein>
    <submittedName>
        <fullName evidence="1">Uncharacterized protein</fullName>
    </submittedName>
</protein>
<dbReference type="EMBL" id="QZDH01000041">
    <property type="protein sequence ID" value="RJL49788.1"/>
    <property type="molecule type" value="Genomic_DNA"/>
</dbReference>
<organism evidence="1 2">
    <name type="scientific">Pectobacterium carotovorum</name>
    <name type="common">Erwinia carotovora</name>
    <dbReference type="NCBI Taxonomy" id="554"/>
    <lineage>
        <taxon>Bacteria</taxon>
        <taxon>Pseudomonadati</taxon>
        <taxon>Pseudomonadota</taxon>
        <taxon>Gammaproteobacteria</taxon>
        <taxon>Enterobacterales</taxon>
        <taxon>Pectobacteriaceae</taxon>
        <taxon>Pectobacterium</taxon>
    </lineage>
</organism>
<reference evidence="1 2" key="1">
    <citation type="submission" date="2018-09" db="EMBL/GenBank/DDBJ databases">
        <title>Phylogenetic diversity of Pectobacterium and Dickeya strains causing blackleg disease of potato in Morocco.</title>
        <authorList>
            <person name="Oulghazi S."/>
            <person name="Moumni M."/>
            <person name="Faure D."/>
        </authorList>
    </citation>
    <scope>NUCLEOTIDE SEQUENCE [LARGE SCALE GENOMIC DNA]</scope>
    <source>
        <strain evidence="1 2">S1.15.11.2D</strain>
    </source>
</reference>
<dbReference type="RefSeq" id="WP_119874353.1">
    <property type="nucleotide sequence ID" value="NZ_QZDH01000041.1"/>
</dbReference>
<comment type="caution">
    <text evidence="1">The sequence shown here is derived from an EMBL/GenBank/DDBJ whole genome shotgun (WGS) entry which is preliminary data.</text>
</comment>
<accession>A0A419ATP1</accession>
<name>A0A419ATP1_PECCA</name>
<evidence type="ECO:0000313" key="1">
    <source>
        <dbReference type="EMBL" id="RJL49788.1"/>
    </source>
</evidence>
<dbReference type="Proteomes" id="UP000283655">
    <property type="component" value="Unassembled WGS sequence"/>
</dbReference>
<sequence length="216" mass="23846">MKIAALRAKARRNTLEVEHILAAAKARLPGLRDELNRLSDECSWSHSPYLPDGTHVVPLAKWAEIAGTYAEEGIDALGVLADDPDNVAYVIGLLEELQSHVAVNALMDFFSAVMQTPENAPETAWRLTSAYNLLLSFKDGVVATDEQAMVVRTFLMRLLPLATTEHQTCLLFCALRGVGDASSLNFLAGHRDLAPPNETIRMTAMRAIRQRLRNPR</sequence>
<evidence type="ECO:0000313" key="2">
    <source>
        <dbReference type="Proteomes" id="UP000283655"/>
    </source>
</evidence>
<gene>
    <name evidence="1" type="ORF">D5071_15715</name>
</gene>
<dbReference type="AlphaFoldDB" id="A0A419ATP1"/>
<proteinExistence type="predicted"/>